<dbReference type="AlphaFoldDB" id="A0A9W8JVM2"/>
<dbReference type="EMBL" id="JANKHO010003079">
    <property type="protein sequence ID" value="KAJ3486324.1"/>
    <property type="molecule type" value="Genomic_DNA"/>
</dbReference>
<accession>A0A9W8JVM2</accession>
<organism evidence="1 2">
    <name type="scientific">Agrocybe chaxingu</name>
    <dbReference type="NCBI Taxonomy" id="84603"/>
    <lineage>
        <taxon>Eukaryota</taxon>
        <taxon>Fungi</taxon>
        <taxon>Dikarya</taxon>
        <taxon>Basidiomycota</taxon>
        <taxon>Agaricomycotina</taxon>
        <taxon>Agaricomycetes</taxon>
        <taxon>Agaricomycetidae</taxon>
        <taxon>Agaricales</taxon>
        <taxon>Agaricineae</taxon>
        <taxon>Strophariaceae</taxon>
        <taxon>Agrocybe</taxon>
    </lineage>
</organism>
<evidence type="ECO:0000313" key="1">
    <source>
        <dbReference type="EMBL" id="KAJ3486324.1"/>
    </source>
</evidence>
<dbReference type="Proteomes" id="UP001148786">
    <property type="component" value="Unassembled WGS sequence"/>
</dbReference>
<comment type="caution">
    <text evidence="1">The sequence shown here is derived from an EMBL/GenBank/DDBJ whole genome shotgun (WGS) entry which is preliminary data.</text>
</comment>
<gene>
    <name evidence="1" type="ORF">NLJ89_g11820</name>
</gene>
<proteinExistence type="predicted"/>
<keyword evidence="2" id="KW-1185">Reference proteome</keyword>
<reference evidence="1" key="1">
    <citation type="submission" date="2022-07" db="EMBL/GenBank/DDBJ databases">
        <title>Genome Sequence of Agrocybe chaxingu.</title>
        <authorList>
            <person name="Buettner E."/>
        </authorList>
    </citation>
    <scope>NUCLEOTIDE SEQUENCE</scope>
    <source>
        <strain evidence="1">MP-N11</strain>
    </source>
</reference>
<protein>
    <submittedName>
        <fullName evidence="1">Uncharacterized protein</fullName>
    </submittedName>
</protein>
<evidence type="ECO:0000313" key="2">
    <source>
        <dbReference type="Proteomes" id="UP001148786"/>
    </source>
</evidence>
<name>A0A9W8JVM2_9AGAR</name>
<sequence>MQPISKTTIATIISLLNSGHSYSSIKDQTGASAGAITNIRQNYCSEVPVSSGGRPKKLTTANITYTKRAIRTGKIKNAVQAAKSLTTINKQIVTPQTVRNALKSP</sequence>
<dbReference type="OrthoDB" id="2686618at2759"/>